<feature type="non-terminal residue" evidence="2">
    <location>
        <position position="1"/>
    </location>
</feature>
<keyword evidence="3" id="KW-1185">Reference proteome</keyword>
<dbReference type="Gramene" id="RZC65237">
    <property type="protein sequence ID" value="RZC65237"/>
    <property type="gene ID" value="C5167_008930"/>
</dbReference>
<feature type="compositionally biased region" description="Acidic residues" evidence="1">
    <location>
        <begin position="31"/>
        <end position="61"/>
    </location>
</feature>
<dbReference type="AlphaFoldDB" id="A0A4Y7JX13"/>
<evidence type="ECO:0000256" key="1">
    <source>
        <dbReference type="SAM" id="MobiDB-lite"/>
    </source>
</evidence>
<dbReference type="Proteomes" id="UP000316621">
    <property type="component" value="Chromosome 6"/>
</dbReference>
<evidence type="ECO:0000313" key="2">
    <source>
        <dbReference type="EMBL" id="RZC65237.1"/>
    </source>
</evidence>
<sequence>TLGCQPVPDDSEDESQDEGEHEVDDRFTWDDVQEDENGYARDDDDLQEDENNYVGDDDDLQADGCPLPSLAPFVTFLCGPVSRSSYEAMNKGDAT</sequence>
<gene>
    <name evidence="2" type="ORF">C5167_008930</name>
</gene>
<feature type="compositionally biased region" description="Acidic residues" evidence="1">
    <location>
        <begin position="9"/>
        <end position="22"/>
    </location>
</feature>
<evidence type="ECO:0000313" key="3">
    <source>
        <dbReference type="Proteomes" id="UP000316621"/>
    </source>
</evidence>
<accession>A0A4Y7JX13</accession>
<name>A0A4Y7JX13_PAPSO</name>
<reference evidence="2 3" key="1">
    <citation type="journal article" date="2018" name="Science">
        <title>The opium poppy genome and morphinan production.</title>
        <authorList>
            <person name="Guo L."/>
            <person name="Winzer T."/>
            <person name="Yang X."/>
            <person name="Li Y."/>
            <person name="Ning Z."/>
            <person name="He Z."/>
            <person name="Teodor R."/>
            <person name="Lu Y."/>
            <person name="Bowser T.A."/>
            <person name="Graham I.A."/>
            <person name="Ye K."/>
        </authorList>
    </citation>
    <scope>NUCLEOTIDE SEQUENCE [LARGE SCALE GENOMIC DNA]</scope>
    <source>
        <strain evidence="3">cv. HN1</strain>
        <tissue evidence="2">Leaves</tissue>
    </source>
</reference>
<dbReference type="EMBL" id="CM010720">
    <property type="protein sequence ID" value="RZC65237.1"/>
    <property type="molecule type" value="Genomic_DNA"/>
</dbReference>
<proteinExistence type="predicted"/>
<organism evidence="2 3">
    <name type="scientific">Papaver somniferum</name>
    <name type="common">Opium poppy</name>
    <dbReference type="NCBI Taxonomy" id="3469"/>
    <lineage>
        <taxon>Eukaryota</taxon>
        <taxon>Viridiplantae</taxon>
        <taxon>Streptophyta</taxon>
        <taxon>Embryophyta</taxon>
        <taxon>Tracheophyta</taxon>
        <taxon>Spermatophyta</taxon>
        <taxon>Magnoliopsida</taxon>
        <taxon>Ranunculales</taxon>
        <taxon>Papaveraceae</taxon>
        <taxon>Papaveroideae</taxon>
        <taxon>Papaver</taxon>
    </lineage>
</organism>
<feature type="region of interest" description="Disordered" evidence="1">
    <location>
        <begin position="1"/>
        <end position="63"/>
    </location>
</feature>
<protein>
    <submittedName>
        <fullName evidence="2">Uncharacterized protein</fullName>
    </submittedName>
</protein>